<dbReference type="AlphaFoldDB" id="A0A7T0BWY9"/>
<feature type="compositionally biased region" description="Polar residues" evidence="1">
    <location>
        <begin position="69"/>
        <end position="84"/>
    </location>
</feature>
<dbReference type="Proteomes" id="UP000594688">
    <property type="component" value="Chromosome"/>
</dbReference>
<feature type="region of interest" description="Disordered" evidence="1">
    <location>
        <begin position="63"/>
        <end position="114"/>
    </location>
</feature>
<dbReference type="KEGG" id="nli:G3M70_11295"/>
<sequence>MKKTKTFLISTTAFLFLFGEALTQAPSINVSSTFSENLAWAGEQVEISTGTDVKSWESFRGWSPRVPYGSSSNPSRSTATQSENLKAEKETKTSKQENDGAVKRENSTSSPIIRDDVKPWESFRGWSREVPYNRNY</sequence>
<feature type="signal peptide" evidence="2">
    <location>
        <begin position="1"/>
        <end position="23"/>
    </location>
</feature>
<feature type="chain" id="PRO_5032330374" evidence="2">
    <location>
        <begin position="24"/>
        <end position="136"/>
    </location>
</feature>
<dbReference type="EMBL" id="CP048685">
    <property type="protein sequence ID" value="QPJ62423.1"/>
    <property type="molecule type" value="Genomic_DNA"/>
</dbReference>
<keyword evidence="2" id="KW-0732">Signal</keyword>
<gene>
    <name evidence="3" type="ORF">G3M70_11295</name>
</gene>
<evidence type="ECO:0000256" key="2">
    <source>
        <dbReference type="SAM" id="SignalP"/>
    </source>
</evidence>
<evidence type="ECO:0000256" key="1">
    <source>
        <dbReference type="SAM" id="MobiDB-lite"/>
    </source>
</evidence>
<reference evidence="3 4" key="1">
    <citation type="submission" date="2020-02" db="EMBL/GenBank/DDBJ databases">
        <title>Genomic and physiological characterization of two novel Nitrospinaceae genera.</title>
        <authorList>
            <person name="Mueller A.J."/>
            <person name="Jung M.-Y."/>
            <person name="Strachan C.R."/>
            <person name="Herbold C.W."/>
            <person name="Kirkegaard R.H."/>
            <person name="Daims H."/>
        </authorList>
    </citation>
    <scope>NUCLEOTIDE SEQUENCE [LARGE SCALE GENOMIC DNA]</scope>
    <source>
        <strain evidence="3">EB</strain>
    </source>
</reference>
<accession>A0A7T0BWY9</accession>
<proteinExistence type="predicted"/>
<protein>
    <submittedName>
        <fullName evidence="3">Uncharacterized protein</fullName>
    </submittedName>
</protein>
<evidence type="ECO:0000313" key="4">
    <source>
        <dbReference type="Proteomes" id="UP000594688"/>
    </source>
</evidence>
<evidence type="ECO:0000313" key="3">
    <source>
        <dbReference type="EMBL" id="QPJ62423.1"/>
    </source>
</evidence>
<feature type="compositionally biased region" description="Basic and acidic residues" evidence="1">
    <location>
        <begin position="85"/>
        <end position="106"/>
    </location>
</feature>
<name>A0A7T0BWY9_9BACT</name>
<organism evidence="3 4">
    <name type="scientific">Candidatus Nitronauta litoralis</name>
    <dbReference type="NCBI Taxonomy" id="2705533"/>
    <lineage>
        <taxon>Bacteria</taxon>
        <taxon>Pseudomonadati</taxon>
        <taxon>Nitrospinota/Tectimicrobiota group</taxon>
        <taxon>Nitrospinota</taxon>
        <taxon>Nitrospinia</taxon>
        <taxon>Nitrospinales</taxon>
        <taxon>Nitrospinaceae</taxon>
        <taxon>Candidatus Nitronauta</taxon>
    </lineage>
</organism>